<dbReference type="Proteomes" id="UP000189670">
    <property type="component" value="Unassembled WGS sequence"/>
</dbReference>
<sequence>GCAYFSIPNYVIKSLYRSYFIDFIKSEQHLEFETADVQNAIRNLAQHNTLDPFIRLVENALKTMSNQDFKKFDEKYIKAIFVGFASLSKLYFIKSEPEIESKYPDIMFLHRPPFYPKYQFLFEIKYLKKAGEKKLNTATHKAIEQVNEYLAFEEINSLKKFKSVCLDFCGE</sequence>
<dbReference type="AlphaFoldDB" id="A0A1V1NXF1"/>
<accession>A0A1V1NXF1</accession>
<organism evidence="1 2">
    <name type="scientific">Candidatus Magnetoglobus multicellularis str. Araruama</name>
    <dbReference type="NCBI Taxonomy" id="890399"/>
    <lineage>
        <taxon>Bacteria</taxon>
        <taxon>Pseudomonadati</taxon>
        <taxon>Thermodesulfobacteriota</taxon>
        <taxon>Desulfobacteria</taxon>
        <taxon>Desulfobacterales</taxon>
        <taxon>Desulfobacteraceae</taxon>
        <taxon>Candidatus Magnetoglobus</taxon>
    </lineage>
</organism>
<evidence type="ECO:0000313" key="2">
    <source>
        <dbReference type="Proteomes" id="UP000189670"/>
    </source>
</evidence>
<dbReference type="InterPro" id="IPR012547">
    <property type="entry name" value="PDDEXK_9"/>
</dbReference>
<name>A0A1V1NXF1_9BACT</name>
<evidence type="ECO:0000313" key="1">
    <source>
        <dbReference type="EMBL" id="ETR67292.1"/>
    </source>
</evidence>
<dbReference type="EMBL" id="ATBP01001455">
    <property type="protein sequence ID" value="ETR67292.1"/>
    <property type="molecule type" value="Genomic_DNA"/>
</dbReference>
<protein>
    <submittedName>
        <fullName evidence="1">Uncharacterized protein</fullName>
    </submittedName>
</protein>
<comment type="caution">
    <text evidence="1">The sequence shown here is derived from an EMBL/GenBank/DDBJ whole genome shotgun (WGS) entry which is preliminary data.</text>
</comment>
<dbReference type="Pfam" id="PF08011">
    <property type="entry name" value="PDDEXK_9"/>
    <property type="match status" value="1"/>
</dbReference>
<proteinExistence type="predicted"/>
<reference evidence="2" key="1">
    <citation type="submission" date="2012-11" db="EMBL/GenBank/DDBJ databases">
        <authorList>
            <person name="Lucero-Rivera Y.E."/>
            <person name="Tovar-Ramirez D."/>
        </authorList>
    </citation>
    <scope>NUCLEOTIDE SEQUENCE [LARGE SCALE GENOMIC DNA]</scope>
    <source>
        <strain evidence="2">Araruama</strain>
    </source>
</reference>
<gene>
    <name evidence="1" type="ORF">OMM_11759</name>
</gene>
<feature type="non-terminal residue" evidence="1">
    <location>
        <position position="1"/>
    </location>
</feature>